<feature type="compositionally biased region" description="Basic and acidic residues" evidence="7">
    <location>
        <begin position="90"/>
        <end position="105"/>
    </location>
</feature>
<dbReference type="InterPro" id="IPR013087">
    <property type="entry name" value="Znf_C2H2_type"/>
</dbReference>
<protein>
    <submittedName>
        <fullName evidence="11">Matrin-3</fullName>
    </submittedName>
</protein>
<keyword evidence="10" id="KW-1185">Reference proteome</keyword>
<evidence type="ECO:0000256" key="5">
    <source>
        <dbReference type="ARBA" id="ARBA00023242"/>
    </source>
</evidence>
<dbReference type="InterPro" id="IPR035979">
    <property type="entry name" value="RBD_domain_sf"/>
</dbReference>
<dbReference type="InterPro" id="IPR000690">
    <property type="entry name" value="Matrin/U1-C_Znf_C2H2"/>
</dbReference>
<feature type="domain" description="RRM" evidence="8">
    <location>
        <begin position="368"/>
        <end position="441"/>
    </location>
</feature>
<keyword evidence="6" id="KW-0694">RNA-binding</keyword>
<dbReference type="SUPFAM" id="SSF57667">
    <property type="entry name" value="beta-beta-alpha zinc fingers"/>
    <property type="match status" value="1"/>
</dbReference>
<evidence type="ECO:0000256" key="7">
    <source>
        <dbReference type="SAM" id="MobiDB-lite"/>
    </source>
</evidence>
<feature type="region of interest" description="Disordered" evidence="7">
    <location>
        <begin position="70"/>
        <end position="162"/>
    </location>
</feature>
<dbReference type="SMART" id="SM00360">
    <property type="entry name" value="RRM"/>
    <property type="match status" value="4"/>
</dbReference>
<feature type="region of interest" description="Disordered" evidence="7">
    <location>
        <begin position="216"/>
        <end position="267"/>
    </location>
</feature>
<dbReference type="InterPro" id="IPR036236">
    <property type="entry name" value="Znf_C2H2_sf"/>
</dbReference>
<dbReference type="GeneID" id="115828965"/>
<dbReference type="RefSeq" id="XP_030648928.1">
    <property type="nucleotide sequence ID" value="XM_030793068.1"/>
</dbReference>
<dbReference type="PROSITE" id="PS50171">
    <property type="entry name" value="ZF_MATRIN"/>
    <property type="match status" value="1"/>
</dbReference>
<evidence type="ECO:0000313" key="10">
    <source>
        <dbReference type="Proteomes" id="UP000504632"/>
    </source>
</evidence>
<dbReference type="SUPFAM" id="SSF54928">
    <property type="entry name" value="RNA-binding domain, RBD"/>
    <property type="match status" value="4"/>
</dbReference>
<sequence>MGDVDQNEQSAGDGESNTPPSQGSGDPPLSTQNLYATLGLSQEDVDALAQIPEKEISVETLPYLIMQLKTKRAQQAPVPSATKPSTTKTGEGKAERTGKRSNDKHGRSRRSGSRDHEHHGKAEGHRRTEPSAGRKDSRHRKPSVEKPPGDGAPDPQELDDFHGILPQVFPHNCSLCNCSLNSSKTWQEHVGGVRHKEGKQEFLLLYPDLDRHDPLRKASSLYPGGDDSHSSHRSSSRSSVTHKRPHSSGRSAGDPSAPFPSSFQGQLKHKPNTRVVVAKFPQGAVTVEDLLGLAKPFGTVVKHLVLTSKGFLEFSTHKEAQSMVSHYTDKLAYIKDHRITLYLSPIVEGIHTRFDEPPEKRAKHWNSSVVLFSNIPPGKSTEAEILELANMFGEVRHSLFYNNQALVEMANWKDADIMVKYYRSNPLRISGRSIKVHPSKVKTLWDSRSSSRGSDSSRSHSSRQKSESSTRKSRSRSKEGANSNNNNSLGKEKGGEEGKEEREDREKERGEEEAGEGSLDEEGIQVEDELGLLDEEFGFNEDEAAETHAHTPTDTESGEEKERRRSGEMDEEAATNEPEPPEEQEAKEAKGSEEDMIEQDDMDDMDFPENLDDFVTLDELDGTATDDTSDSKEPQEGRVVVVKPIRKCYGLNEALKKLAEPFGKVVNLVISYYKEEALLELETSEKAREMIRYYRGNKTAKIHWRPVTVSMCLTQQRLESPSGRSIYIDMLPLHKYSDTNVLRLARRFGDITGYYLNWGLRKCYIQMESAAAAQKMVQNYSRCPPKFYGSCLRICLYKKGDSQIPWKTHEKLEQWRKMRWHTTRSDSEETTENDQSNKTNTTQDRLSSLSDSEGVCGEPLCDEAPETSSETEQNQRPADPLGPYDPSTPVGLDYVVPRTGFLCKLCNMFYTNEKTAKSEHCSSLEHYENLKRKLGGGEEDRPDE</sequence>
<feature type="compositionally biased region" description="Polar residues" evidence="7">
    <location>
        <begin position="833"/>
        <end position="851"/>
    </location>
</feature>
<dbReference type="GO" id="GO:0008270">
    <property type="term" value="F:zinc ion binding"/>
    <property type="evidence" value="ECO:0007669"/>
    <property type="project" value="UniProtKB-KW"/>
</dbReference>
<dbReference type="Gene3D" id="3.30.70.330">
    <property type="match status" value="4"/>
</dbReference>
<dbReference type="InParanoid" id="A0A6J2WXB2"/>
<dbReference type="PANTHER" id="PTHR15592">
    <property type="entry name" value="MATRIN 3/NUCLEAR PROTEIN 220-RELATED"/>
    <property type="match status" value="1"/>
</dbReference>
<organism evidence="10 11">
    <name type="scientific">Chanos chanos</name>
    <name type="common">Milkfish</name>
    <name type="synonym">Mugil chanos</name>
    <dbReference type="NCBI Taxonomy" id="29144"/>
    <lineage>
        <taxon>Eukaryota</taxon>
        <taxon>Metazoa</taxon>
        <taxon>Chordata</taxon>
        <taxon>Craniata</taxon>
        <taxon>Vertebrata</taxon>
        <taxon>Euteleostomi</taxon>
        <taxon>Actinopterygii</taxon>
        <taxon>Neopterygii</taxon>
        <taxon>Teleostei</taxon>
        <taxon>Ostariophysi</taxon>
        <taxon>Gonorynchiformes</taxon>
        <taxon>Chanidae</taxon>
        <taxon>Chanos</taxon>
    </lineage>
</organism>
<dbReference type="Pfam" id="PF13893">
    <property type="entry name" value="RRM_5"/>
    <property type="match status" value="1"/>
</dbReference>
<dbReference type="Proteomes" id="UP000504632">
    <property type="component" value="Chromosome 15"/>
</dbReference>
<feature type="compositionally biased region" description="Acidic residues" evidence="7">
    <location>
        <begin position="569"/>
        <end position="583"/>
    </location>
</feature>
<feature type="compositionally biased region" description="Basic residues" evidence="7">
    <location>
        <begin position="231"/>
        <end position="247"/>
    </location>
</feature>
<feature type="region of interest" description="Disordered" evidence="7">
    <location>
        <begin position="822"/>
        <end position="886"/>
    </location>
</feature>
<accession>A0A6J2WXB2</accession>
<keyword evidence="3" id="KW-0863">Zinc-finger</keyword>
<gene>
    <name evidence="11" type="primary">zgc:152816</name>
</gene>
<dbReference type="InterPro" id="IPR000504">
    <property type="entry name" value="RRM_dom"/>
</dbReference>
<keyword evidence="4" id="KW-0862">Zinc</keyword>
<name>A0A6J2WXB2_CHACN</name>
<evidence type="ECO:0000259" key="8">
    <source>
        <dbReference type="PROSITE" id="PS50102"/>
    </source>
</evidence>
<dbReference type="SMART" id="SM00451">
    <property type="entry name" value="ZnF_U1"/>
    <property type="match status" value="2"/>
</dbReference>
<evidence type="ECO:0000256" key="2">
    <source>
        <dbReference type="ARBA" id="ARBA00022723"/>
    </source>
</evidence>
<evidence type="ECO:0000256" key="4">
    <source>
        <dbReference type="ARBA" id="ARBA00022833"/>
    </source>
</evidence>
<feature type="compositionally biased region" description="Low complexity" evidence="7">
    <location>
        <begin position="447"/>
        <end position="456"/>
    </location>
</feature>
<feature type="compositionally biased region" description="Basic and acidic residues" evidence="7">
    <location>
        <begin position="545"/>
        <end position="568"/>
    </location>
</feature>
<dbReference type="PROSITE" id="PS50102">
    <property type="entry name" value="RRM"/>
    <property type="match status" value="1"/>
</dbReference>
<feature type="compositionally biased region" description="Acidic residues" evidence="7">
    <location>
        <begin position="513"/>
        <end position="544"/>
    </location>
</feature>
<evidence type="ECO:0000256" key="1">
    <source>
        <dbReference type="ARBA" id="ARBA00004123"/>
    </source>
</evidence>
<evidence type="ECO:0000256" key="6">
    <source>
        <dbReference type="PROSITE-ProRule" id="PRU00176"/>
    </source>
</evidence>
<evidence type="ECO:0000313" key="11">
    <source>
        <dbReference type="RefSeq" id="XP_030648928.1"/>
    </source>
</evidence>
<dbReference type="GO" id="GO:0003723">
    <property type="term" value="F:RNA binding"/>
    <property type="evidence" value="ECO:0007669"/>
    <property type="project" value="UniProtKB-UniRule"/>
</dbReference>
<feature type="region of interest" description="Disordered" evidence="7">
    <location>
        <begin position="440"/>
        <end position="596"/>
    </location>
</feature>
<feature type="compositionally biased region" description="Low complexity" evidence="7">
    <location>
        <begin position="480"/>
        <end position="489"/>
    </location>
</feature>
<dbReference type="Pfam" id="PF12874">
    <property type="entry name" value="zf-met"/>
    <property type="match status" value="1"/>
</dbReference>
<feature type="compositionally biased region" description="Polar residues" evidence="7">
    <location>
        <begin position="7"/>
        <end position="33"/>
    </location>
</feature>
<feature type="region of interest" description="Disordered" evidence="7">
    <location>
        <begin position="1"/>
        <end position="33"/>
    </location>
</feature>
<reference evidence="11" key="1">
    <citation type="submission" date="2025-08" db="UniProtKB">
        <authorList>
            <consortium name="RefSeq"/>
        </authorList>
    </citation>
    <scope>IDENTIFICATION</scope>
</reference>
<dbReference type="InterPro" id="IPR012677">
    <property type="entry name" value="Nucleotide-bd_a/b_plait_sf"/>
</dbReference>
<feature type="compositionally biased region" description="Basic and acidic residues" evidence="7">
    <location>
        <begin position="584"/>
        <end position="593"/>
    </location>
</feature>
<evidence type="ECO:0000256" key="3">
    <source>
        <dbReference type="ARBA" id="ARBA00022771"/>
    </source>
</evidence>
<keyword evidence="2" id="KW-0479">Metal-binding</keyword>
<feature type="domain" description="Matrin-type" evidence="9">
    <location>
        <begin position="901"/>
        <end position="932"/>
    </location>
</feature>
<dbReference type="GO" id="GO:0005634">
    <property type="term" value="C:nucleus"/>
    <property type="evidence" value="ECO:0007669"/>
    <property type="project" value="UniProtKB-SubCell"/>
</dbReference>
<dbReference type="AlphaFoldDB" id="A0A6J2WXB2"/>
<feature type="compositionally biased region" description="Basic and acidic residues" evidence="7">
    <location>
        <begin position="112"/>
        <end position="135"/>
    </location>
</feature>
<keyword evidence="5" id="KW-0539">Nucleus</keyword>
<proteinExistence type="predicted"/>
<dbReference type="OrthoDB" id="10072641at2759"/>
<dbReference type="InterPro" id="IPR003604">
    <property type="entry name" value="Matrin/U1-like-C_Znf_C2H2"/>
</dbReference>
<feature type="compositionally biased region" description="Polar residues" evidence="7">
    <location>
        <begin position="866"/>
        <end position="876"/>
    </location>
</feature>
<feature type="compositionally biased region" description="Basic and acidic residues" evidence="7">
    <location>
        <begin position="490"/>
        <end position="512"/>
    </location>
</feature>
<comment type="subcellular location">
    <subcellularLocation>
        <location evidence="1">Nucleus</location>
    </subcellularLocation>
</comment>
<evidence type="ECO:0000259" key="9">
    <source>
        <dbReference type="PROSITE" id="PS50171"/>
    </source>
</evidence>